<feature type="region of interest" description="Disordered" evidence="1">
    <location>
        <begin position="18"/>
        <end position="118"/>
    </location>
</feature>
<evidence type="ECO:0000256" key="1">
    <source>
        <dbReference type="SAM" id="MobiDB-lite"/>
    </source>
</evidence>
<reference evidence="4" key="1">
    <citation type="submission" date="2018-09" db="EMBL/GenBank/DDBJ databases">
        <authorList>
            <person name="Tuo L."/>
        </authorList>
    </citation>
    <scope>NUCLEOTIDE SEQUENCE [LARGE SCALE GENOMIC DNA]</scope>
    <source>
        <strain evidence="4">M2BS4Y-1</strain>
    </source>
</reference>
<sequence length="118" mass="11234">MNRLMIALAASALLSTGALAQTSETSNPVPATSAGEESAMPADAASTVIVPGDAPAASTAANTSTVPVPGNDSGIGSTMPAEAASTVVVPTDATPVPADTSVPVPGTSAGDDTTVKTN</sequence>
<accession>A0A3A1WRM0</accession>
<dbReference type="EMBL" id="QYRN01000001">
    <property type="protein sequence ID" value="RIY03325.1"/>
    <property type="molecule type" value="Genomic_DNA"/>
</dbReference>
<name>A0A3A1WRM0_9HYPH</name>
<gene>
    <name evidence="3" type="ORF">D3218_00720</name>
</gene>
<comment type="caution">
    <text evidence="3">The sequence shown here is derived from an EMBL/GenBank/DDBJ whole genome shotgun (WGS) entry which is preliminary data.</text>
</comment>
<organism evidence="3 4">
    <name type="scientific">Aureimonas flava</name>
    <dbReference type="NCBI Taxonomy" id="2320271"/>
    <lineage>
        <taxon>Bacteria</taxon>
        <taxon>Pseudomonadati</taxon>
        <taxon>Pseudomonadota</taxon>
        <taxon>Alphaproteobacteria</taxon>
        <taxon>Hyphomicrobiales</taxon>
        <taxon>Aurantimonadaceae</taxon>
        <taxon>Aureimonas</taxon>
    </lineage>
</organism>
<dbReference type="Proteomes" id="UP000265750">
    <property type="component" value="Unassembled WGS sequence"/>
</dbReference>
<keyword evidence="4" id="KW-1185">Reference proteome</keyword>
<dbReference type="AlphaFoldDB" id="A0A3A1WRM0"/>
<dbReference type="RefSeq" id="WP_119537983.1">
    <property type="nucleotide sequence ID" value="NZ_QYRN01000001.1"/>
</dbReference>
<proteinExistence type="predicted"/>
<evidence type="ECO:0000313" key="4">
    <source>
        <dbReference type="Proteomes" id="UP000265750"/>
    </source>
</evidence>
<keyword evidence="2" id="KW-0732">Signal</keyword>
<feature type="signal peptide" evidence="2">
    <location>
        <begin position="1"/>
        <end position="20"/>
    </location>
</feature>
<feature type="compositionally biased region" description="Polar residues" evidence="1">
    <location>
        <begin position="21"/>
        <end position="30"/>
    </location>
</feature>
<evidence type="ECO:0000256" key="2">
    <source>
        <dbReference type="SAM" id="SignalP"/>
    </source>
</evidence>
<protein>
    <submittedName>
        <fullName evidence="3">Uncharacterized protein</fullName>
    </submittedName>
</protein>
<feature type="compositionally biased region" description="Low complexity" evidence="1">
    <location>
        <begin position="83"/>
        <end position="101"/>
    </location>
</feature>
<evidence type="ECO:0000313" key="3">
    <source>
        <dbReference type="EMBL" id="RIY03325.1"/>
    </source>
</evidence>
<feature type="chain" id="PRO_5017236003" evidence="2">
    <location>
        <begin position="21"/>
        <end position="118"/>
    </location>
</feature>
<feature type="compositionally biased region" description="Low complexity" evidence="1">
    <location>
        <begin position="54"/>
        <end position="68"/>
    </location>
</feature>
<dbReference type="OrthoDB" id="7908569at2"/>